<evidence type="ECO:0000313" key="7">
    <source>
        <dbReference type="Proteomes" id="UP001152320"/>
    </source>
</evidence>
<dbReference type="InterPro" id="IPR027443">
    <property type="entry name" value="IPNS-like_sf"/>
</dbReference>
<feature type="compositionally biased region" description="Basic and acidic residues" evidence="3">
    <location>
        <begin position="365"/>
        <end position="381"/>
    </location>
</feature>
<feature type="compositionally biased region" description="Basic and acidic residues" evidence="3">
    <location>
        <begin position="610"/>
        <end position="622"/>
    </location>
</feature>
<feature type="domain" description="Aspartyl/asparaginy/proline hydroxylase" evidence="5">
    <location>
        <begin position="1053"/>
        <end position="1206"/>
    </location>
</feature>
<accession>A0A9Q0YE78</accession>
<feature type="compositionally biased region" description="Basic and acidic residues" evidence="3">
    <location>
        <begin position="518"/>
        <end position="530"/>
    </location>
</feature>
<evidence type="ECO:0000256" key="2">
    <source>
        <dbReference type="PROSITE-ProRule" id="PRU00339"/>
    </source>
</evidence>
<dbReference type="PANTHER" id="PTHR12366:SF29">
    <property type="entry name" value="ASPARTYL BETA-HYDROXYLASE, ISOFORM L"/>
    <property type="match status" value="1"/>
</dbReference>
<dbReference type="SUPFAM" id="SSF51197">
    <property type="entry name" value="Clavaminate synthase-like"/>
    <property type="match status" value="1"/>
</dbReference>
<dbReference type="SUPFAM" id="SSF48452">
    <property type="entry name" value="TPR-like"/>
    <property type="match status" value="1"/>
</dbReference>
<organism evidence="6 7">
    <name type="scientific">Holothuria leucospilota</name>
    <name type="common">Black long sea cucumber</name>
    <name type="synonym">Mertensiothuria leucospilota</name>
    <dbReference type="NCBI Taxonomy" id="206669"/>
    <lineage>
        <taxon>Eukaryota</taxon>
        <taxon>Metazoa</taxon>
        <taxon>Echinodermata</taxon>
        <taxon>Eleutherozoa</taxon>
        <taxon>Echinozoa</taxon>
        <taxon>Holothuroidea</taxon>
        <taxon>Aspidochirotacea</taxon>
        <taxon>Aspidochirotida</taxon>
        <taxon>Holothuriidae</taxon>
        <taxon>Holothuria</taxon>
    </lineage>
</organism>
<keyword evidence="2" id="KW-0802">TPR repeat</keyword>
<proteinExistence type="inferred from homology"/>
<dbReference type="InterPro" id="IPR019734">
    <property type="entry name" value="TPR_rpt"/>
</dbReference>
<feature type="compositionally biased region" description="Acidic residues" evidence="3">
    <location>
        <begin position="242"/>
        <end position="273"/>
    </location>
</feature>
<reference evidence="6" key="1">
    <citation type="submission" date="2021-10" db="EMBL/GenBank/DDBJ databases">
        <title>Tropical sea cucumber genome reveals ecological adaptation and Cuvierian tubules defense mechanism.</title>
        <authorList>
            <person name="Chen T."/>
        </authorList>
    </citation>
    <scope>NUCLEOTIDE SEQUENCE</scope>
    <source>
        <strain evidence="6">Nanhai2018</strain>
        <tissue evidence="6">Muscle</tissue>
    </source>
</reference>
<feature type="compositionally biased region" description="Acidic residues" evidence="3">
    <location>
        <begin position="421"/>
        <end position="434"/>
    </location>
</feature>
<name>A0A9Q0YE78_HOLLE</name>
<sequence length="1219" mass="135648">MTTRKRKNTKSEQNTKAKPVKLGKGKSAVVSNGVPLWQKLLGFLIICAAAVAAAVVLGVISIDDIKAIKNPFGASKRELVEEPVLGDDASPASRSFRSDEAESNKSKLKEKGKMTPEVVTEEDDQPQSINEEMETLAENGDEESEPLEDETEIEVTGSQEEETSPLKEETESVDEESPPPVDETEIEATDDQDEETLPLEEETENVDAVDEAEEVTDSQDEETIPSKEQTESLDEGSPPSVDETEIEAMDDQAEETLPEEETEHVDAVNEAEIEVTGGQGEETTPPKDETENVDEKPGPSVDEKEIEGAGGQDEEAVPHEETEDVAEESASPVDETKVKVNVSQGEETPPPKEKTEEVEESEQLVEERKVEVTDGQDKEALAQEEAGDVDEERLQQLEETENVGEELETTMDEREIKIMDGQEEETLLQEETGDANEHSAPSVGETQIVVTDDQDETTLQQMEETENLDKELETVVVEGEVEVSDGQDEGASQELETGNEDVDSGPSLDESEEVTDGQDEKTSPSPKEETEIPDEESVQSVKEAKTDVAVEKDGETSSAPKEETVSVSVESAPTMDETKNDETDAADQEIGTLPEKETESVDVESVPDVNEAKPDNFGHQDEVVATPLKEEVESVYEESDPTVDEAEGTDIQHEETLLNEEQIESINESTPSVDETKMDVTVAKDGETSPPPEKETESMYKESDYSVDERKADVNVATEEKSPQKEKTEAVDEESTSSVDETKTEGTDDIIEQNLRGDLAGTDVQETIKTEEAKSVKEEPAEKKKAKEDSTDPLMNASDLKLAKEIQRADKLLKQKKTEQALRKFESLLKQHPESPRLRYGRAQALDQMAEEKRSNEILKSSIDAYGEVAQGSDCPDELKKLALRRQAERMSFMGQTRSSVTVLNGLMKDFPSDIQIKKELGVQYLIMGADAKAKPFFEQVLKLDPDDGFAKVHLGFILKREGLFEEAIVHLREGIESNQEGTSDGKYFFHLGDAYHRTGRPEEANSIYALGAEKGLFRSAMQRSLYNVDTLHGQPWWTPKKAKFEAAVQQLESKWQVIRKEGLALMDKETQLFQSEDESLRDTGDWKQFMLYMRGKKDTKNCARAPETCKIIDSIPQSAGCKRGQVKFSVMHPGTHVWPHTGPTNCRLRSHLGLVIPEGTRIRVVNETRTWEEGKVLIFDDSFEHEVWQEADSFRLVLIVDLWHPDLTEQQKRYLSPI</sequence>
<feature type="compositionally biased region" description="Acidic residues" evidence="3">
    <location>
        <begin position="636"/>
        <end position="648"/>
    </location>
</feature>
<dbReference type="Gene3D" id="1.25.40.10">
    <property type="entry name" value="Tetratricopeptide repeat domain"/>
    <property type="match status" value="1"/>
</dbReference>
<dbReference type="Proteomes" id="UP001152320">
    <property type="component" value="Chromosome 22"/>
</dbReference>
<feature type="compositionally biased region" description="Acidic residues" evidence="3">
    <location>
        <begin position="479"/>
        <end position="488"/>
    </location>
</feature>
<evidence type="ECO:0000256" key="4">
    <source>
        <dbReference type="SAM" id="Phobius"/>
    </source>
</evidence>
<feature type="region of interest" description="Disordered" evidence="3">
    <location>
        <begin position="83"/>
        <end position="622"/>
    </location>
</feature>
<feature type="compositionally biased region" description="Acidic residues" evidence="3">
    <location>
        <begin position="497"/>
        <end position="517"/>
    </location>
</feature>
<keyword evidence="4" id="KW-1133">Transmembrane helix</keyword>
<keyword evidence="7" id="KW-1185">Reference proteome</keyword>
<feature type="compositionally biased region" description="Acidic residues" evidence="3">
    <location>
        <begin position="171"/>
        <end position="223"/>
    </location>
</feature>
<evidence type="ECO:0000256" key="1">
    <source>
        <dbReference type="ARBA" id="ARBA00007730"/>
    </source>
</evidence>
<evidence type="ECO:0000256" key="3">
    <source>
        <dbReference type="SAM" id="MobiDB-lite"/>
    </source>
</evidence>
<comment type="similarity">
    <text evidence="1">Belongs to the aspartyl/asparaginyl beta-hydroxylase family.</text>
</comment>
<feature type="compositionally biased region" description="Acidic residues" evidence="3">
    <location>
        <begin position="398"/>
        <end position="410"/>
    </location>
</feature>
<comment type="caution">
    <text evidence="6">The sequence shown here is derived from an EMBL/GenBank/DDBJ whole genome shotgun (WGS) entry which is preliminary data.</text>
</comment>
<dbReference type="SMART" id="SM00028">
    <property type="entry name" value="TPR"/>
    <property type="match status" value="3"/>
</dbReference>
<dbReference type="EMBL" id="JAIZAY010000022">
    <property type="protein sequence ID" value="KAJ8021103.1"/>
    <property type="molecule type" value="Genomic_DNA"/>
</dbReference>
<feature type="compositionally biased region" description="Polar residues" evidence="3">
    <location>
        <begin position="664"/>
        <end position="673"/>
    </location>
</feature>
<feature type="compositionally biased region" description="Basic and acidic residues" evidence="3">
    <location>
        <begin position="674"/>
        <end position="730"/>
    </location>
</feature>
<dbReference type="OrthoDB" id="438431at2759"/>
<feature type="repeat" description="TPR" evidence="2">
    <location>
        <begin position="915"/>
        <end position="948"/>
    </location>
</feature>
<dbReference type="InterPro" id="IPR039038">
    <property type="entry name" value="ASPH"/>
</dbReference>
<keyword evidence="4" id="KW-0472">Membrane</keyword>
<keyword evidence="4" id="KW-0812">Transmembrane</keyword>
<feature type="compositionally biased region" description="Basic and acidic residues" evidence="3">
    <location>
        <begin position="766"/>
        <end position="790"/>
    </location>
</feature>
<feature type="transmembrane region" description="Helical" evidence="4">
    <location>
        <begin position="40"/>
        <end position="62"/>
    </location>
</feature>
<feature type="compositionally biased region" description="Basic and acidic residues" evidence="3">
    <location>
        <begin position="411"/>
        <end position="420"/>
    </location>
</feature>
<feature type="region of interest" description="Disordered" evidence="3">
    <location>
        <begin position="636"/>
        <end position="792"/>
    </location>
</feature>
<evidence type="ECO:0000313" key="6">
    <source>
        <dbReference type="EMBL" id="KAJ8021103.1"/>
    </source>
</evidence>
<evidence type="ECO:0000259" key="5">
    <source>
        <dbReference type="Pfam" id="PF05118"/>
    </source>
</evidence>
<feature type="compositionally biased region" description="Acidic residues" evidence="3">
    <location>
        <begin position="119"/>
        <end position="163"/>
    </location>
</feature>
<feature type="compositionally biased region" description="Basic and acidic residues" evidence="3">
    <location>
        <begin position="542"/>
        <end position="564"/>
    </location>
</feature>
<protein>
    <submittedName>
        <fullName evidence="6">Aspartyl/asparaginyl beta-hydroxylase</fullName>
    </submittedName>
</protein>
<dbReference type="GO" id="GO:0005783">
    <property type="term" value="C:endoplasmic reticulum"/>
    <property type="evidence" value="ECO:0007669"/>
    <property type="project" value="TreeGrafter"/>
</dbReference>
<dbReference type="Gene3D" id="2.60.120.330">
    <property type="entry name" value="B-lactam Antibiotic, Isopenicillin N Synthase, Chain"/>
    <property type="match status" value="1"/>
</dbReference>
<feature type="region of interest" description="Disordered" evidence="3">
    <location>
        <begin position="1"/>
        <end position="24"/>
    </location>
</feature>
<dbReference type="Pfam" id="PF05118">
    <property type="entry name" value="Asp_Arg_Hydrox"/>
    <property type="match status" value="1"/>
</dbReference>
<dbReference type="InterPro" id="IPR007803">
    <property type="entry name" value="Asp/Arg/Pro-Hydrxlase"/>
</dbReference>
<dbReference type="PANTHER" id="PTHR12366">
    <property type="entry name" value="ASPARTYL/ASPARAGINYL BETA-HYDROXYLASE"/>
    <property type="match status" value="1"/>
</dbReference>
<gene>
    <name evidence="6" type="ORF">HOLleu_40877</name>
</gene>
<dbReference type="AlphaFoldDB" id="A0A9Q0YE78"/>
<dbReference type="InterPro" id="IPR011990">
    <property type="entry name" value="TPR-like_helical_dom_sf"/>
</dbReference>
<feature type="compositionally biased region" description="Basic and acidic residues" evidence="3">
    <location>
        <begin position="284"/>
        <end position="307"/>
    </location>
</feature>
<dbReference type="GO" id="GO:0062101">
    <property type="term" value="F:peptidyl-aspartic acid 3-dioxygenase activity"/>
    <property type="evidence" value="ECO:0007669"/>
    <property type="project" value="InterPro"/>
</dbReference>
<dbReference type="Pfam" id="PF13174">
    <property type="entry name" value="TPR_6"/>
    <property type="match status" value="1"/>
</dbReference>
<feature type="compositionally biased region" description="Basic and acidic residues" evidence="3">
    <location>
        <begin position="96"/>
        <end position="114"/>
    </location>
</feature>
<dbReference type="PROSITE" id="PS50005">
    <property type="entry name" value="TPR"/>
    <property type="match status" value="1"/>
</dbReference>